<evidence type="ECO:0000313" key="2">
    <source>
        <dbReference type="EMBL" id="SJK99023.1"/>
    </source>
</evidence>
<reference evidence="3" key="1">
    <citation type="journal article" date="2017" name="Nat. Ecol. Evol.">
        <title>Genome expansion and lineage-specific genetic innovations in the forest pathogenic fungi Armillaria.</title>
        <authorList>
            <person name="Sipos G."/>
            <person name="Prasanna A.N."/>
            <person name="Walter M.C."/>
            <person name="O'Connor E."/>
            <person name="Balint B."/>
            <person name="Krizsan K."/>
            <person name="Kiss B."/>
            <person name="Hess J."/>
            <person name="Varga T."/>
            <person name="Slot J."/>
            <person name="Riley R."/>
            <person name="Boka B."/>
            <person name="Rigling D."/>
            <person name="Barry K."/>
            <person name="Lee J."/>
            <person name="Mihaltcheva S."/>
            <person name="LaButti K."/>
            <person name="Lipzen A."/>
            <person name="Waldron R."/>
            <person name="Moloney N.M."/>
            <person name="Sperisen C."/>
            <person name="Kredics L."/>
            <person name="Vagvoelgyi C."/>
            <person name="Patrignani A."/>
            <person name="Fitzpatrick D."/>
            <person name="Nagy I."/>
            <person name="Doyle S."/>
            <person name="Anderson J.B."/>
            <person name="Grigoriev I.V."/>
            <person name="Gueldener U."/>
            <person name="Muensterkoetter M."/>
            <person name="Nagy L.G."/>
        </authorList>
    </citation>
    <scope>NUCLEOTIDE SEQUENCE [LARGE SCALE GENOMIC DNA]</scope>
    <source>
        <strain evidence="3">C18/9</strain>
    </source>
</reference>
<sequence length="199" mass="21961">MLVGKTCRRLAVSGPLYHADRHPHSNRAYREDPQTVEHIQIVITFDEICLAHCYIATRETGNGKVTGTRAHAMKKPLGGESVFLWNVKTAEEIAIYNDIVSDLKCLFASPPPPGLPAVAIHFTTRRLPEGLCRWSLTPCILRAPKKFDGPPRFRQRPSSSRNVSSRDSKDIGKLDITGKLHTSAASMVFAVSTDSLTAI</sequence>
<name>A0A284QRI3_ARMOS</name>
<gene>
    <name evidence="2" type="ORF">ARMOST_02304</name>
</gene>
<keyword evidence="3" id="KW-1185">Reference proteome</keyword>
<organism evidence="2 3">
    <name type="scientific">Armillaria ostoyae</name>
    <name type="common">Armillaria root rot fungus</name>
    <dbReference type="NCBI Taxonomy" id="47428"/>
    <lineage>
        <taxon>Eukaryota</taxon>
        <taxon>Fungi</taxon>
        <taxon>Dikarya</taxon>
        <taxon>Basidiomycota</taxon>
        <taxon>Agaricomycotina</taxon>
        <taxon>Agaricomycetes</taxon>
        <taxon>Agaricomycetidae</taxon>
        <taxon>Agaricales</taxon>
        <taxon>Marasmiineae</taxon>
        <taxon>Physalacriaceae</taxon>
        <taxon>Armillaria</taxon>
    </lineage>
</organism>
<feature type="compositionally biased region" description="Low complexity" evidence="1">
    <location>
        <begin position="152"/>
        <end position="163"/>
    </location>
</feature>
<dbReference type="EMBL" id="FUEG01000001">
    <property type="protein sequence ID" value="SJK99023.1"/>
    <property type="molecule type" value="Genomic_DNA"/>
</dbReference>
<dbReference type="AlphaFoldDB" id="A0A284QRI3"/>
<proteinExistence type="predicted"/>
<dbReference type="Proteomes" id="UP000219338">
    <property type="component" value="Unassembled WGS sequence"/>
</dbReference>
<protein>
    <submittedName>
        <fullName evidence="2">Uncharacterized protein</fullName>
    </submittedName>
</protein>
<evidence type="ECO:0000256" key="1">
    <source>
        <dbReference type="SAM" id="MobiDB-lite"/>
    </source>
</evidence>
<feature type="region of interest" description="Disordered" evidence="1">
    <location>
        <begin position="147"/>
        <end position="169"/>
    </location>
</feature>
<evidence type="ECO:0000313" key="3">
    <source>
        <dbReference type="Proteomes" id="UP000219338"/>
    </source>
</evidence>
<accession>A0A284QRI3</accession>